<gene>
    <name evidence="1" type="ORF">IPJ48_03115</name>
</gene>
<evidence type="ECO:0000313" key="2">
    <source>
        <dbReference type="Proteomes" id="UP000886602"/>
    </source>
</evidence>
<dbReference type="EMBL" id="JADJNC010000004">
    <property type="protein sequence ID" value="MBK7422159.1"/>
    <property type="molecule type" value="Genomic_DNA"/>
</dbReference>
<evidence type="ECO:0000313" key="1">
    <source>
        <dbReference type="EMBL" id="MBK7422159.1"/>
    </source>
</evidence>
<comment type="caution">
    <text evidence="1">The sequence shown here is derived from an EMBL/GenBank/DDBJ whole genome shotgun (WGS) entry which is preliminary data.</text>
</comment>
<dbReference type="Proteomes" id="UP000886602">
    <property type="component" value="Unassembled WGS sequence"/>
</dbReference>
<proteinExistence type="predicted"/>
<dbReference type="AlphaFoldDB" id="A0A9D7FD57"/>
<protein>
    <submittedName>
        <fullName evidence="1">Uncharacterized protein</fullName>
    </submittedName>
</protein>
<organism evidence="1 2">
    <name type="scientific">Candidatus Propionivibrio dominans</name>
    <dbReference type="NCBI Taxonomy" id="2954373"/>
    <lineage>
        <taxon>Bacteria</taxon>
        <taxon>Pseudomonadati</taxon>
        <taxon>Pseudomonadota</taxon>
        <taxon>Betaproteobacteria</taxon>
        <taxon>Rhodocyclales</taxon>
        <taxon>Rhodocyclaceae</taxon>
        <taxon>Propionivibrio</taxon>
    </lineage>
</organism>
<reference evidence="1" key="1">
    <citation type="submission" date="2020-10" db="EMBL/GenBank/DDBJ databases">
        <title>Connecting structure to function with the recovery of over 1000 high-quality activated sludge metagenome-assembled genomes encoding full-length rRNA genes using long-read sequencing.</title>
        <authorList>
            <person name="Singleton C.M."/>
            <person name="Petriglieri F."/>
            <person name="Kristensen J.M."/>
            <person name="Kirkegaard R.H."/>
            <person name="Michaelsen T.Y."/>
            <person name="Andersen M.H."/>
            <person name="Karst S.M."/>
            <person name="Dueholm M.S."/>
            <person name="Nielsen P.H."/>
            <person name="Albertsen M."/>
        </authorList>
    </citation>
    <scope>NUCLEOTIDE SEQUENCE</scope>
    <source>
        <strain evidence="1">EsbW_18-Q3-R4-48_MAXAC.044</strain>
    </source>
</reference>
<accession>A0A9D7FD57</accession>
<name>A0A9D7FD57_9RHOO</name>
<sequence>MAKWKAPMSPEERGDNFRSEDFEFPSFDEVTGTGYQLHPPPYTKEEQLALLENRVHGATLWEAMTLYCGAMRNQVGELFTINQDEYLQWARTMPIERFVSMNPFCSDGYSLVKKDKGWELQFRERGTLRQCQSFVSLDEAKEYLIRDFSPYGVFEQLPKSEAAPEVLLSENNSHNKKNAFFTWLFRK</sequence>